<evidence type="ECO:0000313" key="2">
    <source>
        <dbReference type="Proteomes" id="UP001208624"/>
    </source>
</evidence>
<dbReference type="AlphaFoldDB" id="A0AAP3EMU1"/>
<comment type="caution">
    <text evidence="1">The sequence shown here is derived from an EMBL/GenBank/DDBJ whole genome shotgun (WGS) entry which is preliminary data.</text>
</comment>
<protein>
    <submittedName>
        <fullName evidence="1">Uncharacterized protein</fullName>
    </submittedName>
</protein>
<organism evidence="1 2">
    <name type="scientific">Escherichia coli</name>
    <dbReference type="NCBI Taxonomy" id="562"/>
    <lineage>
        <taxon>Bacteria</taxon>
        <taxon>Pseudomonadati</taxon>
        <taxon>Pseudomonadota</taxon>
        <taxon>Gammaproteobacteria</taxon>
        <taxon>Enterobacterales</taxon>
        <taxon>Enterobacteriaceae</taxon>
        <taxon>Escherichia</taxon>
    </lineage>
</organism>
<reference evidence="1" key="1">
    <citation type="submission" date="2023-06" db="EMBL/GenBank/DDBJ databases">
        <title>Deciphering the underlying mechanisms mediating the transmission of blaNDM gene from human to animals in China.</title>
        <authorList>
            <person name="Chen K."/>
            <person name="Chen S."/>
        </authorList>
    </citation>
    <scope>NUCLEOTIDE SEQUENCE</scope>
    <source>
        <strain evidence="1">1199</strain>
    </source>
</reference>
<proteinExistence type="predicted"/>
<dbReference type="EMBL" id="JAOVKC010000394">
    <property type="protein sequence ID" value="MCV5625377.1"/>
    <property type="molecule type" value="Genomic_DNA"/>
</dbReference>
<evidence type="ECO:0000313" key="1">
    <source>
        <dbReference type="EMBL" id="MCV5625377.1"/>
    </source>
</evidence>
<name>A0AAP3EMU1_ECOLX</name>
<feature type="non-terminal residue" evidence="1">
    <location>
        <position position="144"/>
    </location>
</feature>
<accession>A0AAP3EMU1</accession>
<dbReference type="Proteomes" id="UP001208624">
    <property type="component" value="Unassembled WGS sequence"/>
</dbReference>
<gene>
    <name evidence="1" type="ORF">OFN31_27395</name>
</gene>
<sequence length="144" mass="16643">NVLLELVPNIVKAIWQEYGYPHREHSLPIPKDIDATVAPGITCRLLTEAIDKYIEQYPKEAIKNGLVVWFGELLCYKISGRMNKEHDIYVSCHGKAYQQEYDGHLTELPHGIVNSGSNRYWRYPLPWAEGRLTEMSRQEVDNNS</sequence>
<feature type="non-terminal residue" evidence="1">
    <location>
        <position position="1"/>
    </location>
</feature>